<proteinExistence type="predicted"/>
<keyword evidence="5" id="KW-1185">Reference proteome</keyword>
<dbReference type="Proteomes" id="UP000585474">
    <property type="component" value="Unassembled WGS sequence"/>
</dbReference>
<reference evidence="4 5" key="1">
    <citation type="submission" date="2019-07" db="EMBL/GenBank/DDBJ databases">
        <title>De Novo Assembly of kiwifruit Actinidia rufa.</title>
        <authorList>
            <person name="Sugita-Konishi S."/>
            <person name="Sato K."/>
            <person name="Mori E."/>
            <person name="Abe Y."/>
            <person name="Kisaki G."/>
            <person name="Hamano K."/>
            <person name="Suezawa K."/>
            <person name="Otani M."/>
            <person name="Fukuda T."/>
            <person name="Manabe T."/>
            <person name="Gomi K."/>
            <person name="Tabuchi M."/>
            <person name="Akimitsu K."/>
            <person name="Kataoka I."/>
        </authorList>
    </citation>
    <scope>NUCLEOTIDE SEQUENCE [LARGE SCALE GENOMIC DNA]</scope>
    <source>
        <strain evidence="5">cv. Fuchu</strain>
    </source>
</reference>
<dbReference type="PRINTS" id="PR00625">
    <property type="entry name" value="JDOMAIN"/>
</dbReference>
<dbReference type="PANTHER" id="PTHR11439:SF440">
    <property type="entry name" value="INTEGRASE CATALYTIC DOMAIN-CONTAINING PROTEIN"/>
    <property type="match status" value="1"/>
</dbReference>
<evidence type="ECO:0000259" key="3">
    <source>
        <dbReference type="PROSITE" id="PS50994"/>
    </source>
</evidence>
<feature type="domain" description="J" evidence="2">
    <location>
        <begin position="233"/>
        <end position="310"/>
    </location>
</feature>
<dbReference type="Gene3D" id="2.10.230.10">
    <property type="entry name" value="Heat shock protein DnaJ, cysteine-rich domain"/>
    <property type="match status" value="1"/>
</dbReference>
<dbReference type="InterPro" id="IPR036397">
    <property type="entry name" value="RNaseH_sf"/>
</dbReference>
<sequence>MVAIKEQVLTNFVAEFSPRTMSSEQGCLASGHREEENSVERSIETKSTLDGLEVIKEPPQVVEGTIVGKITEGPEVDIEPSQIDLSSAWKIKGLDPSHQSMALYPWGIDIVGVLPRAPGNKKCLASPRVFISDRRTQFVGQKVKDLLRQLKIEFYISTPSYPQFNRQAEATNKTIMNGIKKRLEKAKGKWVEELPNDPADGKLGLNWEGPYKKTKLAGKDPAGFVVHRSDNSKYYEVLGGSKSASQDELKKAYRKTAIKNHPDKGGDPVKLIYYFTLILRFVGGGSSRGRKKQGEYVIHSLKVSLDDLYNGTSKKLSLTRNVLCSKCRGKGSKSGLPGRCYVCRGSGDEDLNMTDWTRHDPTDAAVGVVSQFMHDPRTSHMDAVYRILSYLKSAPGKGIMFSNHGHLQLEVFTDADWAGSVDDRRSTSGYCTFLGGNLVTWRSKKQSVVARSSAEAEYRAMAHGVSAINIAQNPVQHDRTKHIEIDRHFIKEKLSERLICMPFVKSEDQLADIFHKRAQQ</sequence>
<dbReference type="OrthoDB" id="413361at2759"/>
<organism evidence="4 5">
    <name type="scientific">Actinidia rufa</name>
    <dbReference type="NCBI Taxonomy" id="165716"/>
    <lineage>
        <taxon>Eukaryota</taxon>
        <taxon>Viridiplantae</taxon>
        <taxon>Streptophyta</taxon>
        <taxon>Embryophyta</taxon>
        <taxon>Tracheophyta</taxon>
        <taxon>Spermatophyta</taxon>
        <taxon>Magnoliopsida</taxon>
        <taxon>eudicotyledons</taxon>
        <taxon>Gunneridae</taxon>
        <taxon>Pentapetalae</taxon>
        <taxon>asterids</taxon>
        <taxon>Ericales</taxon>
        <taxon>Actinidiaceae</taxon>
        <taxon>Actinidia</taxon>
    </lineage>
</organism>
<dbReference type="GO" id="GO:0003676">
    <property type="term" value="F:nucleic acid binding"/>
    <property type="evidence" value="ECO:0007669"/>
    <property type="project" value="InterPro"/>
</dbReference>
<dbReference type="CDD" id="cd06257">
    <property type="entry name" value="DnaJ"/>
    <property type="match status" value="1"/>
</dbReference>
<evidence type="ECO:0000313" key="5">
    <source>
        <dbReference type="Proteomes" id="UP000585474"/>
    </source>
</evidence>
<dbReference type="PROSITE" id="PS50076">
    <property type="entry name" value="DNAJ_2"/>
    <property type="match status" value="1"/>
</dbReference>
<comment type="caution">
    <text evidence="4">The sequence shown here is derived from an EMBL/GenBank/DDBJ whole genome shotgun (WGS) entry which is preliminary data.</text>
</comment>
<evidence type="ECO:0000259" key="2">
    <source>
        <dbReference type="PROSITE" id="PS50076"/>
    </source>
</evidence>
<evidence type="ECO:0000256" key="1">
    <source>
        <dbReference type="SAM" id="MobiDB-lite"/>
    </source>
</evidence>
<dbReference type="InterPro" id="IPR012337">
    <property type="entry name" value="RNaseH-like_sf"/>
</dbReference>
<gene>
    <name evidence="4" type="ORF">Acr_01g0010430</name>
</gene>
<dbReference type="Gene3D" id="1.10.287.110">
    <property type="entry name" value="DnaJ domain"/>
    <property type="match status" value="1"/>
</dbReference>
<dbReference type="InterPro" id="IPR036869">
    <property type="entry name" value="J_dom_sf"/>
</dbReference>
<protein>
    <submittedName>
        <fullName evidence="4">DNAJ homologue 2</fullName>
    </submittedName>
</protein>
<name>A0A7J0E408_9ERIC</name>
<dbReference type="SUPFAM" id="SSF57938">
    <property type="entry name" value="DnaJ/Hsp40 cysteine-rich domain"/>
    <property type="match status" value="1"/>
</dbReference>
<feature type="domain" description="Integrase catalytic" evidence="3">
    <location>
        <begin position="54"/>
        <end position="229"/>
    </location>
</feature>
<dbReference type="InterPro" id="IPR036410">
    <property type="entry name" value="HSP_DnaJ_Cys-rich_dom_sf"/>
</dbReference>
<dbReference type="PROSITE" id="PS50994">
    <property type="entry name" value="INTEGRASE"/>
    <property type="match status" value="1"/>
</dbReference>
<dbReference type="EMBL" id="BJWL01000001">
    <property type="protein sequence ID" value="GFY81234.1"/>
    <property type="molecule type" value="Genomic_DNA"/>
</dbReference>
<dbReference type="PANTHER" id="PTHR11439">
    <property type="entry name" value="GAG-POL-RELATED RETROTRANSPOSON"/>
    <property type="match status" value="1"/>
</dbReference>
<dbReference type="InterPro" id="IPR001623">
    <property type="entry name" value="DnaJ_domain"/>
</dbReference>
<dbReference type="SMART" id="SM00271">
    <property type="entry name" value="DnaJ"/>
    <property type="match status" value="1"/>
</dbReference>
<dbReference type="SUPFAM" id="SSF53098">
    <property type="entry name" value="Ribonuclease H-like"/>
    <property type="match status" value="1"/>
</dbReference>
<dbReference type="Gene3D" id="2.60.260.20">
    <property type="entry name" value="Urease metallochaperone UreE, N-terminal domain"/>
    <property type="match status" value="1"/>
</dbReference>
<accession>A0A7J0E408</accession>
<feature type="compositionally biased region" description="Basic and acidic residues" evidence="1">
    <location>
        <begin position="31"/>
        <end position="43"/>
    </location>
</feature>
<dbReference type="AlphaFoldDB" id="A0A7J0E408"/>
<dbReference type="GO" id="GO:0015074">
    <property type="term" value="P:DNA integration"/>
    <property type="evidence" value="ECO:0007669"/>
    <property type="project" value="InterPro"/>
</dbReference>
<dbReference type="InterPro" id="IPR001584">
    <property type="entry name" value="Integrase_cat-core"/>
</dbReference>
<feature type="region of interest" description="Disordered" evidence="1">
    <location>
        <begin position="23"/>
        <end position="43"/>
    </location>
</feature>
<dbReference type="CDD" id="cd09272">
    <property type="entry name" value="RNase_HI_RT_Ty1"/>
    <property type="match status" value="1"/>
</dbReference>
<dbReference type="SUPFAM" id="SSF46565">
    <property type="entry name" value="Chaperone J-domain"/>
    <property type="match status" value="1"/>
</dbReference>
<evidence type="ECO:0000313" key="4">
    <source>
        <dbReference type="EMBL" id="GFY81234.1"/>
    </source>
</evidence>
<dbReference type="Gene3D" id="3.30.420.10">
    <property type="entry name" value="Ribonuclease H-like superfamily/Ribonuclease H"/>
    <property type="match status" value="1"/>
</dbReference>
<dbReference type="Pfam" id="PF00226">
    <property type="entry name" value="DnaJ"/>
    <property type="match status" value="1"/>
</dbReference>